<feature type="transmembrane region" description="Helical" evidence="1">
    <location>
        <begin position="150"/>
        <end position="169"/>
    </location>
</feature>
<feature type="transmembrane region" description="Helical" evidence="1">
    <location>
        <begin position="280"/>
        <end position="303"/>
    </location>
</feature>
<keyword evidence="1" id="KW-0812">Transmembrane</keyword>
<evidence type="ECO:0000313" key="3">
    <source>
        <dbReference type="EMBL" id="CUA76483.1"/>
    </source>
</evidence>
<gene>
    <name evidence="3" type="ORF">RSOLAG22IIIB_12333</name>
</gene>
<dbReference type="InterPro" id="IPR045338">
    <property type="entry name" value="DUF6535"/>
</dbReference>
<protein>
    <submittedName>
        <fullName evidence="3">Phosphatidylinositol phosphatase PTPRQ</fullName>
    </submittedName>
</protein>
<feature type="transmembrane region" description="Helical" evidence="1">
    <location>
        <begin position="209"/>
        <end position="230"/>
    </location>
</feature>
<dbReference type="Pfam" id="PF20153">
    <property type="entry name" value="DUF6535"/>
    <property type="match status" value="1"/>
</dbReference>
<evidence type="ECO:0000256" key="1">
    <source>
        <dbReference type="SAM" id="Phobius"/>
    </source>
</evidence>
<name>A0A0K6GD14_9AGAM</name>
<dbReference type="AlphaFoldDB" id="A0A0K6GD14"/>
<accession>A0A0K6GD14</accession>
<dbReference type="Proteomes" id="UP000044841">
    <property type="component" value="Unassembled WGS sequence"/>
</dbReference>
<keyword evidence="4" id="KW-1185">Reference proteome</keyword>
<dbReference type="EMBL" id="CYGV01001699">
    <property type="protein sequence ID" value="CUA76483.1"/>
    <property type="molecule type" value="Genomic_DNA"/>
</dbReference>
<organism evidence="3 4">
    <name type="scientific">Rhizoctonia solani</name>
    <dbReference type="NCBI Taxonomy" id="456999"/>
    <lineage>
        <taxon>Eukaryota</taxon>
        <taxon>Fungi</taxon>
        <taxon>Dikarya</taxon>
        <taxon>Basidiomycota</taxon>
        <taxon>Agaricomycotina</taxon>
        <taxon>Agaricomycetes</taxon>
        <taxon>Cantharellales</taxon>
        <taxon>Ceratobasidiaceae</taxon>
        <taxon>Rhizoctonia</taxon>
    </lineage>
</organism>
<keyword evidence="1" id="KW-0472">Membrane</keyword>
<reference evidence="3 4" key="1">
    <citation type="submission" date="2015-07" db="EMBL/GenBank/DDBJ databases">
        <authorList>
            <person name="Noorani M."/>
        </authorList>
    </citation>
    <scope>NUCLEOTIDE SEQUENCE [LARGE SCALE GENOMIC DNA]</scope>
    <source>
        <strain evidence="3">BBA 69670</strain>
    </source>
</reference>
<sequence length="1076" mass="121793">MSVPQVDPLGPSRRWSTVEELNYQRRARGERPGVDYDEYGAEMDPSARVWRVYVDETEKSDKELVDGWNSAMDVMLLFAALYSAILTAFVIESSKDLRPDYSQISAQALLTISQTLLSPKASSGSASVPGASSSGISNFTPTTAAIMVNMLWFLSLGLSIAVTLITILAKEWCYSFMTRRTGAKLTQGRLRQKRWDGIRYWKMEGIISMLPLLMHVALLLFAIGLSIYLWNIHFGVALPVVITTVLTALYYIVTAFLPLFFKYCPYTTAVVKLFRPVWDVAFQSIFARALFQALIMTPAWLLLRVLDFKDRVSGKIRKRESDLEDIDSDAGSVNSVHTIHSYVQAFEKRFYHRIEKIHKDILLDRSRFNEDETPMDQATSAMLLWMITTCDDPKSVDLALQALAGADLWLPCDLFSQHEIDFQVFRKLERCLYVLESPHLRSHGMAWEEQLDNAYLYSRALATLIRGAPQSRKTHGVSWDEWENCMRRMHKILMDNTNPRGRALVSQSTDFEFGTLLLEGSHAMHTETSTSDDFLAKQRDRQWQILGQITTNQVTGLPPSAASVRALVNVITRTLLYAPRSPLPLVYLFNAYNIAPGNEDTALGHAIGIALTIARFKDTRYPPVPVGEDVQSESSSGNANTDLLRHEHAHKVYNKLASKQPTQRRTRALLTFGLLGLLDYPTSNRDDVYLGQKEVGSIEKALQTLESRSPRLHPRESTLLTHEDQYLRYLGYHQLMPTTPSTFDLERQFQDIVMTWLAFWTGKAPETRKSPGQDIVAMHLEALLSPSRCRLFGTMIVEDLIGLIMPPRGDSRLTRSPGNSVKKYALFSNSSTELDLRAKKLCIRSITYAVTDWPGCSRRQRQELNNITGKIYTANVRGGMLSLIEYHTEEERVLIPYAMRFLWNLTVTRSNTLSRESRDIRVLPGENYLRARTDSRVPGVPVGWPGFRNGRLDNATNNILRTLCEENPTNVLESGILDDLAKVQKDERDQVPNDRPTINDLRSLGLPAPSEGHQYTWSEAYECLRKKCEISVESKRPSKIEILETPGSPKEIIAASPRSERGLFTTIVEQGVTDDV</sequence>
<evidence type="ECO:0000259" key="2">
    <source>
        <dbReference type="Pfam" id="PF20153"/>
    </source>
</evidence>
<feature type="transmembrane region" description="Helical" evidence="1">
    <location>
        <begin position="236"/>
        <end position="260"/>
    </location>
</feature>
<feature type="transmembrane region" description="Helical" evidence="1">
    <location>
        <begin position="74"/>
        <end position="91"/>
    </location>
</feature>
<evidence type="ECO:0000313" key="4">
    <source>
        <dbReference type="Proteomes" id="UP000044841"/>
    </source>
</evidence>
<feature type="domain" description="DUF6535" evidence="2">
    <location>
        <begin position="50"/>
        <end position="231"/>
    </location>
</feature>
<keyword evidence="1" id="KW-1133">Transmembrane helix</keyword>
<proteinExistence type="predicted"/>